<name>A0A8T0GIW0_CERPU</name>
<proteinExistence type="predicted"/>
<protein>
    <submittedName>
        <fullName evidence="12">Uncharacterized protein</fullName>
    </submittedName>
</protein>
<dbReference type="EMBL" id="CM026431">
    <property type="protein sequence ID" value="KAG0559456.1"/>
    <property type="molecule type" value="Genomic_DNA"/>
</dbReference>
<evidence type="ECO:0000256" key="5">
    <source>
        <dbReference type="ARBA" id="ARBA00022833"/>
    </source>
</evidence>
<dbReference type="InterPro" id="IPR000526">
    <property type="entry name" value="Auxin-bd"/>
</dbReference>
<evidence type="ECO:0000256" key="4">
    <source>
        <dbReference type="ARBA" id="ARBA00022824"/>
    </source>
</evidence>
<evidence type="ECO:0000256" key="3">
    <source>
        <dbReference type="ARBA" id="ARBA00022729"/>
    </source>
</evidence>
<keyword evidence="7" id="KW-0325">Glycoprotein</keyword>
<dbReference type="GO" id="GO:0009734">
    <property type="term" value="P:auxin-activated signaling pathway"/>
    <property type="evidence" value="ECO:0007669"/>
    <property type="project" value="UniProtKB-KW"/>
</dbReference>
<keyword evidence="2 10" id="KW-0479">Metal-binding</keyword>
<keyword evidence="8" id="KW-0927">Auxin signaling pathway</keyword>
<dbReference type="InterPro" id="IPR011051">
    <property type="entry name" value="RmlC_Cupin_sf"/>
</dbReference>
<keyword evidence="5 10" id="KW-0862">Zinc</keyword>
<comment type="subcellular location">
    <subcellularLocation>
        <location evidence="1">Endoplasmic reticulum lumen</location>
    </subcellularLocation>
</comment>
<evidence type="ECO:0000256" key="8">
    <source>
        <dbReference type="ARBA" id="ARBA00023294"/>
    </source>
</evidence>
<dbReference type="PANTHER" id="PTHR37236">
    <property type="entry name" value="AUXIN-BINDING PROTEIN 1"/>
    <property type="match status" value="1"/>
</dbReference>
<evidence type="ECO:0000256" key="11">
    <source>
        <dbReference type="SAM" id="SignalP"/>
    </source>
</evidence>
<feature type="binding site" evidence="10">
    <location>
        <position position="78"/>
    </location>
    <ligand>
        <name>Zn(2+)</name>
        <dbReference type="ChEBI" id="CHEBI:29105"/>
    </ligand>
</feature>
<feature type="binding site" evidence="10">
    <location>
        <position position="84"/>
    </location>
    <ligand>
        <name>Zn(2+)</name>
        <dbReference type="ChEBI" id="CHEBI:29105"/>
    </ligand>
</feature>
<accession>A0A8T0GIW0</accession>
<feature type="chain" id="PRO_5035763397" evidence="11">
    <location>
        <begin position="27"/>
        <end position="186"/>
    </location>
</feature>
<dbReference type="InterPro" id="IPR014710">
    <property type="entry name" value="RmlC-like_jellyroll"/>
</dbReference>
<reference evidence="12" key="1">
    <citation type="submission" date="2020-06" db="EMBL/GenBank/DDBJ databases">
        <title>WGS assembly of Ceratodon purpureus strain R40.</title>
        <authorList>
            <person name="Carey S.B."/>
            <person name="Jenkins J."/>
            <person name="Shu S."/>
            <person name="Lovell J.T."/>
            <person name="Sreedasyam A."/>
            <person name="Maumus F."/>
            <person name="Tiley G.P."/>
            <person name="Fernandez-Pozo N."/>
            <person name="Barry K."/>
            <person name="Chen C."/>
            <person name="Wang M."/>
            <person name="Lipzen A."/>
            <person name="Daum C."/>
            <person name="Saski C.A."/>
            <person name="Payton A.C."/>
            <person name="Mcbreen J.C."/>
            <person name="Conrad R.E."/>
            <person name="Kollar L.M."/>
            <person name="Olsson S."/>
            <person name="Huttunen S."/>
            <person name="Landis J.B."/>
            <person name="Wickett N.J."/>
            <person name="Johnson M.G."/>
            <person name="Rensing S.A."/>
            <person name="Grimwood J."/>
            <person name="Schmutz J."/>
            <person name="Mcdaniel S.F."/>
        </authorList>
    </citation>
    <scope>NUCLEOTIDE SEQUENCE</scope>
    <source>
        <strain evidence="12">R40</strain>
    </source>
</reference>
<dbReference type="GO" id="GO:0010011">
    <property type="term" value="F:auxin binding"/>
    <property type="evidence" value="ECO:0007669"/>
    <property type="project" value="InterPro"/>
</dbReference>
<evidence type="ECO:0000256" key="9">
    <source>
        <dbReference type="PIRSR" id="PIRSR600526-1"/>
    </source>
</evidence>
<organism evidence="12 13">
    <name type="scientific">Ceratodon purpureus</name>
    <name type="common">Fire moss</name>
    <name type="synonym">Dicranum purpureum</name>
    <dbReference type="NCBI Taxonomy" id="3225"/>
    <lineage>
        <taxon>Eukaryota</taxon>
        <taxon>Viridiplantae</taxon>
        <taxon>Streptophyta</taxon>
        <taxon>Embryophyta</taxon>
        <taxon>Bryophyta</taxon>
        <taxon>Bryophytina</taxon>
        <taxon>Bryopsida</taxon>
        <taxon>Dicranidae</taxon>
        <taxon>Pseudoditrichales</taxon>
        <taxon>Ditrichaceae</taxon>
        <taxon>Ceratodon</taxon>
    </lineage>
</organism>
<comment type="caution">
    <text evidence="12">The sequence shown here is derived from an EMBL/GenBank/DDBJ whole genome shotgun (WGS) entry which is preliminary data.</text>
</comment>
<dbReference type="AlphaFoldDB" id="A0A8T0GIW0"/>
<dbReference type="PANTHER" id="PTHR37236:SF1">
    <property type="entry name" value="AUXIN-BINDING PROTEIN 1"/>
    <property type="match status" value="1"/>
</dbReference>
<evidence type="ECO:0000313" key="12">
    <source>
        <dbReference type="EMBL" id="KAG0559456.1"/>
    </source>
</evidence>
<dbReference type="SUPFAM" id="SSF51182">
    <property type="entry name" value="RmlC-like cupins"/>
    <property type="match status" value="1"/>
</dbReference>
<dbReference type="Proteomes" id="UP000822688">
    <property type="component" value="Chromosome 10"/>
</dbReference>
<evidence type="ECO:0000313" key="13">
    <source>
        <dbReference type="Proteomes" id="UP000822688"/>
    </source>
</evidence>
<dbReference type="Gene3D" id="2.60.120.10">
    <property type="entry name" value="Jelly Rolls"/>
    <property type="match status" value="1"/>
</dbReference>
<keyword evidence="4" id="KW-0256">Endoplasmic reticulum</keyword>
<feature type="binding site" evidence="10">
    <location>
        <position position="80"/>
    </location>
    <ligand>
        <name>Zn(2+)</name>
        <dbReference type="ChEBI" id="CHEBI:29105"/>
    </ligand>
</feature>
<keyword evidence="13" id="KW-1185">Reference proteome</keyword>
<dbReference type="GO" id="GO:0046872">
    <property type="term" value="F:metal ion binding"/>
    <property type="evidence" value="ECO:0007669"/>
    <property type="project" value="UniProtKB-KW"/>
</dbReference>
<evidence type="ECO:0000256" key="2">
    <source>
        <dbReference type="ARBA" id="ARBA00022723"/>
    </source>
</evidence>
<evidence type="ECO:0000256" key="1">
    <source>
        <dbReference type="ARBA" id="ARBA00004319"/>
    </source>
</evidence>
<dbReference type="Pfam" id="PF02041">
    <property type="entry name" value="Auxin_BP"/>
    <property type="match status" value="1"/>
</dbReference>
<evidence type="ECO:0000256" key="7">
    <source>
        <dbReference type="ARBA" id="ARBA00023180"/>
    </source>
</evidence>
<dbReference type="PRINTS" id="PR00655">
    <property type="entry name" value="AUXINBINDNGP"/>
</dbReference>
<feature type="glycosylation site" description="N-linked (GlcNAc...) asparagine" evidence="9">
    <location>
        <position position="119"/>
    </location>
</feature>
<feature type="signal peptide" evidence="11">
    <location>
        <begin position="1"/>
        <end position="26"/>
    </location>
</feature>
<evidence type="ECO:0000256" key="6">
    <source>
        <dbReference type="ARBA" id="ARBA00023170"/>
    </source>
</evidence>
<feature type="binding site" evidence="10">
    <location>
        <position position="130"/>
    </location>
    <ligand>
        <name>Zn(2+)</name>
        <dbReference type="ChEBI" id="CHEBI:29105"/>
    </ligand>
</feature>
<keyword evidence="3 11" id="KW-0732">Signal</keyword>
<gene>
    <name evidence="12" type="ORF">KC19_10G106300</name>
</gene>
<keyword evidence="6" id="KW-0675">Receptor</keyword>
<evidence type="ECO:0000256" key="10">
    <source>
        <dbReference type="PIRSR" id="PIRSR600526-2"/>
    </source>
</evidence>
<dbReference type="GO" id="GO:0005788">
    <property type="term" value="C:endoplasmic reticulum lumen"/>
    <property type="evidence" value="ECO:0007669"/>
    <property type="project" value="UniProtKB-SubCell"/>
</dbReference>
<sequence>MVVSSNLRHVVYMLAVSSLVLGIAEAASLVVRQVGELKQFNGIPGLTHITLAGAVDHGQKEVEAWVETIIPGRGTPIHRHELEEIFIVLKGSGTVYIAPGPESDKNFPGEPEAIPFSSNSTFSIPWNAVHQVINTNDEDLHVYVIISRPPMISYMYKDWNTPHDAAVSIDLPWEKPEESTPTKDEL</sequence>